<proteinExistence type="predicted"/>
<sequence>MRRILIRLCIILGVIIAGGIALGAFAERALIYPFDPRTVAPADVGLATVTARELDINQETLTVWTAPAKRGKPVIFYLHGNAGNLATRDGRFKRFLARGYGLVAPAYRGSSGSTGWPTETALITDVTAIYGQIPLLLPTAKSANVIVYGESLGTAVTLGLLETIAASEGAQKVPAGVILEAPFTSLPDLAETHYPGTYQLALKLDDTWPSLTRARALTPPLLVLHGTRDTLIPIEQGRQIFSAAPSNQKSFVTVKGAGHTDLWRTDTLPRLWQFIDTYLVK</sequence>
<dbReference type="Proteomes" id="UP000306575">
    <property type="component" value="Unassembled WGS sequence"/>
</dbReference>
<dbReference type="EMBL" id="SULI01000003">
    <property type="protein sequence ID" value="TKZ21874.1"/>
    <property type="molecule type" value="Genomic_DNA"/>
</dbReference>
<dbReference type="SUPFAM" id="SSF53474">
    <property type="entry name" value="alpha/beta-Hydrolases"/>
    <property type="match status" value="1"/>
</dbReference>
<comment type="caution">
    <text evidence="2">The sequence shown here is derived from an EMBL/GenBank/DDBJ whole genome shotgun (WGS) entry which is preliminary data.</text>
</comment>
<dbReference type="PANTHER" id="PTHR12277:SF194">
    <property type="entry name" value="FI04476P"/>
    <property type="match status" value="1"/>
</dbReference>
<evidence type="ECO:0000313" key="2">
    <source>
        <dbReference type="EMBL" id="TKZ21874.1"/>
    </source>
</evidence>
<name>A0A4U7NAN0_9RHOB</name>
<dbReference type="InterPro" id="IPR029058">
    <property type="entry name" value="AB_hydrolase_fold"/>
</dbReference>
<reference evidence="2 3" key="1">
    <citation type="submission" date="2019-04" db="EMBL/GenBank/DDBJ databases">
        <title>Genome sequence of Pelagicola litoralis CL-ES2.</title>
        <authorList>
            <person name="Cao J."/>
        </authorList>
    </citation>
    <scope>NUCLEOTIDE SEQUENCE [LARGE SCALE GENOMIC DNA]</scope>
    <source>
        <strain evidence="2 3">CL-ES2</strain>
    </source>
</reference>
<feature type="domain" description="Serine aminopeptidase S33" evidence="1">
    <location>
        <begin position="212"/>
        <end position="260"/>
    </location>
</feature>
<keyword evidence="3" id="KW-1185">Reference proteome</keyword>
<evidence type="ECO:0000259" key="1">
    <source>
        <dbReference type="Pfam" id="PF12146"/>
    </source>
</evidence>
<dbReference type="Pfam" id="PF12146">
    <property type="entry name" value="Hydrolase_4"/>
    <property type="match status" value="1"/>
</dbReference>
<dbReference type="OrthoDB" id="9798884at2"/>
<dbReference type="PANTHER" id="PTHR12277">
    <property type="entry name" value="ALPHA/BETA HYDROLASE DOMAIN-CONTAINING PROTEIN"/>
    <property type="match status" value="1"/>
</dbReference>
<dbReference type="AlphaFoldDB" id="A0A4U7NAN0"/>
<dbReference type="Gene3D" id="3.40.50.1820">
    <property type="entry name" value="alpha/beta hydrolase"/>
    <property type="match status" value="1"/>
</dbReference>
<dbReference type="GO" id="GO:0006660">
    <property type="term" value="P:phosphatidylserine catabolic process"/>
    <property type="evidence" value="ECO:0007669"/>
    <property type="project" value="TreeGrafter"/>
</dbReference>
<gene>
    <name evidence="2" type="ORF">FAP39_04545</name>
</gene>
<dbReference type="RefSeq" id="WP_138015198.1">
    <property type="nucleotide sequence ID" value="NZ_SULI01000003.1"/>
</dbReference>
<evidence type="ECO:0000313" key="3">
    <source>
        <dbReference type="Proteomes" id="UP000306575"/>
    </source>
</evidence>
<dbReference type="GO" id="GO:0047372">
    <property type="term" value="F:monoacylglycerol lipase activity"/>
    <property type="evidence" value="ECO:0007669"/>
    <property type="project" value="TreeGrafter"/>
</dbReference>
<keyword evidence="2" id="KW-0378">Hydrolase</keyword>
<dbReference type="InterPro" id="IPR022742">
    <property type="entry name" value="Hydrolase_4"/>
</dbReference>
<dbReference type="GO" id="GO:0052651">
    <property type="term" value="P:monoacylglycerol catabolic process"/>
    <property type="evidence" value="ECO:0007669"/>
    <property type="project" value="TreeGrafter"/>
</dbReference>
<protein>
    <submittedName>
        <fullName evidence="2">Alpha/beta hydrolase</fullName>
    </submittedName>
</protein>
<dbReference type="GO" id="GO:0004622">
    <property type="term" value="F:phosphatidylcholine lysophospholipase activity"/>
    <property type="evidence" value="ECO:0007669"/>
    <property type="project" value="TreeGrafter"/>
</dbReference>
<organism evidence="2 3">
    <name type="scientific">Shimia litoralis</name>
    <dbReference type="NCBI Taxonomy" id="420403"/>
    <lineage>
        <taxon>Bacteria</taxon>
        <taxon>Pseudomonadati</taxon>
        <taxon>Pseudomonadota</taxon>
        <taxon>Alphaproteobacteria</taxon>
        <taxon>Rhodobacterales</taxon>
        <taxon>Roseobacteraceae</taxon>
    </lineage>
</organism>
<accession>A0A4U7NAN0</accession>